<dbReference type="GO" id="GO:0051536">
    <property type="term" value="F:iron-sulfur cluster binding"/>
    <property type="evidence" value="ECO:0007669"/>
    <property type="project" value="UniProtKB-KW"/>
</dbReference>
<accession>A0A1M6CY45</accession>
<dbReference type="Gene3D" id="3.40.50.720">
    <property type="entry name" value="NAD(P)-binding Rossmann-like Domain"/>
    <property type="match status" value="1"/>
</dbReference>
<evidence type="ECO:0000256" key="1">
    <source>
        <dbReference type="ARBA" id="ARBA00001917"/>
    </source>
</evidence>
<organism evidence="12 13">
    <name type="scientific">Parasporobacterium paucivorans DSM 15970</name>
    <dbReference type="NCBI Taxonomy" id="1122934"/>
    <lineage>
        <taxon>Bacteria</taxon>
        <taxon>Bacillati</taxon>
        <taxon>Bacillota</taxon>
        <taxon>Clostridia</taxon>
        <taxon>Lachnospirales</taxon>
        <taxon>Lachnospiraceae</taxon>
        <taxon>Parasporobacterium</taxon>
    </lineage>
</organism>
<protein>
    <submittedName>
        <fullName evidence="12">2,4-dienoyl-CoA reductase</fullName>
    </submittedName>
</protein>
<dbReference type="CDD" id="cd02803">
    <property type="entry name" value="OYE_like_FMN_family"/>
    <property type="match status" value="1"/>
</dbReference>
<dbReference type="EMBL" id="FQYT01000005">
    <property type="protein sequence ID" value="SHI65995.1"/>
    <property type="molecule type" value="Genomic_DNA"/>
</dbReference>
<dbReference type="RefSeq" id="WP_073992895.1">
    <property type="nucleotide sequence ID" value="NZ_FQYT01000005.1"/>
</dbReference>
<dbReference type="PANTHER" id="PTHR42917">
    <property type="entry name" value="2,4-DIENOYL-COA REDUCTASE"/>
    <property type="match status" value="1"/>
</dbReference>
<keyword evidence="9" id="KW-0411">Iron-sulfur</keyword>
<dbReference type="STRING" id="1122934.SAMN02745691_00623"/>
<dbReference type="GO" id="GO:0046872">
    <property type="term" value="F:metal ion binding"/>
    <property type="evidence" value="ECO:0007669"/>
    <property type="project" value="UniProtKB-KW"/>
</dbReference>
<reference evidence="12 13" key="1">
    <citation type="submission" date="2016-11" db="EMBL/GenBank/DDBJ databases">
        <authorList>
            <person name="Jaros S."/>
            <person name="Januszkiewicz K."/>
            <person name="Wedrychowicz H."/>
        </authorList>
    </citation>
    <scope>NUCLEOTIDE SEQUENCE [LARGE SCALE GENOMIC DNA]</scope>
    <source>
        <strain evidence="12 13">DSM 15970</strain>
    </source>
</reference>
<dbReference type="OrthoDB" id="9772736at2"/>
<proteinExistence type="inferred from homology"/>
<dbReference type="InterPro" id="IPR013785">
    <property type="entry name" value="Aldolase_TIM"/>
</dbReference>
<evidence type="ECO:0000256" key="8">
    <source>
        <dbReference type="ARBA" id="ARBA00023004"/>
    </source>
</evidence>
<evidence type="ECO:0000256" key="6">
    <source>
        <dbReference type="ARBA" id="ARBA00022723"/>
    </source>
</evidence>
<keyword evidence="5" id="KW-0288">FMN</keyword>
<dbReference type="GO" id="GO:0010181">
    <property type="term" value="F:FMN binding"/>
    <property type="evidence" value="ECO:0007669"/>
    <property type="project" value="InterPro"/>
</dbReference>
<name>A0A1M6CY45_9FIRM</name>
<keyword evidence="8" id="KW-0408">Iron</keyword>
<dbReference type="AlphaFoldDB" id="A0A1M6CY45"/>
<keyword evidence="4" id="KW-0285">Flavoprotein</keyword>
<feature type="domain" description="FAD/NAD(P)-binding" evidence="11">
    <location>
        <begin position="387"/>
        <end position="613"/>
    </location>
</feature>
<evidence type="ECO:0000259" key="10">
    <source>
        <dbReference type="Pfam" id="PF00724"/>
    </source>
</evidence>
<dbReference type="GO" id="GO:0016491">
    <property type="term" value="F:oxidoreductase activity"/>
    <property type="evidence" value="ECO:0007669"/>
    <property type="project" value="UniProtKB-KW"/>
</dbReference>
<dbReference type="PRINTS" id="PR00368">
    <property type="entry name" value="FADPNR"/>
</dbReference>
<evidence type="ECO:0000313" key="12">
    <source>
        <dbReference type="EMBL" id="SHI65995.1"/>
    </source>
</evidence>
<comment type="similarity">
    <text evidence="3">In the N-terminal section; belongs to the NADH:flavin oxidoreductase/NADH oxidase family.</text>
</comment>
<evidence type="ECO:0000256" key="2">
    <source>
        <dbReference type="ARBA" id="ARBA00001966"/>
    </source>
</evidence>
<dbReference type="InterPro" id="IPR023753">
    <property type="entry name" value="FAD/NAD-binding_dom"/>
</dbReference>
<sequence>MNFESTFKPLYIGKMLVKNRLVVPAMDSAMCEEDGTIKKMACDYYGARAKGGFGIVITEIAAVDERAPGMPGEPKLYSDEYLPGLTKLANAIHIGGAKAIVQLHHAGRETSSAMIGQTPTAPSSIPSVVYREPVNEYTTEQVYELIDSYIQSSVRCKKAGFDGIEFHSAHGYMGLQFMSPRTNKRIDEFGGGVSERSYFHKLIIEGIRKECGEDFAIIVRMDSIEGRAGGLEEEEAVVFARLLESYGADALNISAGTYAAWDVIVPPTAWPQGWNWRICRRIKESVHVPVMLAGRFSDPFVIEQSIERGDTDFVCLGRQSIADPEFANKMAGGDLADIVPCVGCTQRCMSFNDHDSLQEGDWGVSCIFNPMSNNRKDVQYDPTETPKKVIVIGAGVAGMEAAWIAAERGHDVTLYEKNGQNKVGGQFLIASYPPYKQELTRPIKFYKHMCEKNGVNMVYNKTVDAEFIQSEKPDVLIVATGAKPFKLNIPGNDAENVFMANDVLVGNKILGNSALVIGGGMVGVETAEFCKDYCARVAVVEMKEDIAMDLYMTVRDDLLKRFKNEGVEVYKNTTVLKIEGKTVFAEQDGKQIALEGFDNIIFAVGSKPEAQFDNVEKLAKEVYVIGDAKQARSALEAIYEGARVGMSI</sequence>
<evidence type="ECO:0000256" key="4">
    <source>
        <dbReference type="ARBA" id="ARBA00022630"/>
    </source>
</evidence>
<evidence type="ECO:0000256" key="9">
    <source>
        <dbReference type="ARBA" id="ARBA00023014"/>
    </source>
</evidence>
<keyword evidence="6" id="KW-0479">Metal-binding</keyword>
<comment type="cofactor">
    <cofactor evidence="2">
        <name>[4Fe-4S] cluster</name>
        <dbReference type="ChEBI" id="CHEBI:49883"/>
    </cofactor>
</comment>
<evidence type="ECO:0000256" key="7">
    <source>
        <dbReference type="ARBA" id="ARBA00023002"/>
    </source>
</evidence>
<dbReference type="Proteomes" id="UP000184342">
    <property type="component" value="Unassembled WGS sequence"/>
</dbReference>
<dbReference type="SUPFAM" id="SSF51905">
    <property type="entry name" value="FAD/NAD(P)-binding domain"/>
    <property type="match status" value="1"/>
</dbReference>
<dbReference type="Pfam" id="PF07992">
    <property type="entry name" value="Pyr_redox_2"/>
    <property type="match status" value="1"/>
</dbReference>
<dbReference type="PRINTS" id="PR00469">
    <property type="entry name" value="PNDRDTASEII"/>
</dbReference>
<feature type="domain" description="NADH:flavin oxidoreductase/NADH oxidase N-terminal" evidence="10">
    <location>
        <begin position="7"/>
        <end position="331"/>
    </location>
</feature>
<dbReference type="InterPro" id="IPR051793">
    <property type="entry name" value="NADH:flavin_oxidoreductase"/>
</dbReference>
<dbReference type="InterPro" id="IPR001155">
    <property type="entry name" value="OxRdtase_FMN_N"/>
</dbReference>
<keyword evidence="13" id="KW-1185">Reference proteome</keyword>
<comment type="cofactor">
    <cofactor evidence="1">
        <name>FMN</name>
        <dbReference type="ChEBI" id="CHEBI:58210"/>
    </cofactor>
</comment>
<dbReference type="Pfam" id="PF00724">
    <property type="entry name" value="Oxidored_FMN"/>
    <property type="match status" value="1"/>
</dbReference>
<evidence type="ECO:0000256" key="5">
    <source>
        <dbReference type="ARBA" id="ARBA00022643"/>
    </source>
</evidence>
<evidence type="ECO:0000256" key="3">
    <source>
        <dbReference type="ARBA" id="ARBA00011048"/>
    </source>
</evidence>
<evidence type="ECO:0000313" key="13">
    <source>
        <dbReference type="Proteomes" id="UP000184342"/>
    </source>
</evidence>
<dbReference type="PANTHER" id="PTHR42917:SF2">
    <property type="entry name" value="2,4-DIENOYL-COA REDUCTASE [(2E)-ENOYL-COA-PRODUCING]"/>
    <property type="match status" value="1"/>
</dbReference>
<evidence type="ECO:0000259" key="11">
    <source>
        <dbReference type="Pfam" id="PF07992"/>
    </source>
</evidence>
<gene>
    <name evidence="12" type="ORF">SAMN02745691_00623</name>
</gene>
<dbReference type="InterPro" id="IPR036188">
    <property type="entry name" value="FAD/NAD-bd_sf"/>
</dbReference>
<dbReference type="Gene3D" id="3.50.50.60">
    <property type="entry name" value="FAD/NAD(P)-binding domain"/>
    <property type="match status" value="1"/>
</dbReference>
<keyword evidence="7" id="KW-0560">Oxidoreductase</keyword>
<dbReference type="Gene3D" id="3.20.20.70">
    <property type="entry name" value="Aldolase class I"/>
    <property type="match status" value="1"/>
</dbReference>
<dbReference type="SUPFAM" id="SSF51395">
    <property type="entry name" value="FMN-linked oxidoreductases"/>
    <property type="match status" value="1"/>
</dbReference>